<accession>A0AA86PNM2</accession>
<dbReference type="EMBL" id="CAXDID020000030">
    <property type="protein sequence ID" value="CAL5993379.1"/>
    <property type="molecule type" value="Genomic_DNA"/>
</dbReference>
<evidence type="ECO:0000313" key="2">
    <source>
        <dbReference type="EMBL" id="CAL5993379.1"/>
    </source>
</evidence>
<dbReference type="EMBL" id="CATOUU010000697">
    <property type="protein sequence ID" value="CAI9941901.1"/>
    <property type="molecule type" value="Genomic_DNA"/>
</dbReference>
<evidence type="ECO:0000313" key="3">
    <source>
        <dbReference type="Proteomes" id="UP001642409"/>
    </source>
</evidence>
<dbReference type="AlphaFoldDB" id="A0AA86PNM2"/>
<keyword evidence="3" id="KW-1185">Reference proteome</keyword>
<name>A0AA86PNM2_9EUKA</name>
<reference evidence="2 3" key="2">
    <citation type="submission" date="2024-07" db="EMBL/GenBank/DDBJ databases">
        <authorList>
            <person name="Akdeniz Z."/>
        </authorList>
    </citation>
    <scope>NUCLEOTIDE SEQUENCE [LARGE SCALE GENOMIC DNA]</scope>
</reference>
<comment type="caution">
    <text evidence="1">The sequence shown here is derived from an EMBL/GenBank/DDBJ whole genome shotgun (WGS) entry which is preliminary data.</text>
</comment>
<sequence length="385" mass="46403">MEPKKSVLKHVTYYKIRYRVHLHSDSLQEQDKQKINEYFTENSSQNVVDIAKYVQNTMLKDRDIFYSEIYKYVQKLNTLHQAKFKDRPKVNKTVEKVWQYIEQRSTMYKTTLSKILQQDYHDYTPKQICELILSLDKTLYEQFWIEVSTTQPKFNVKVHKTYFNGIFKGVMYSYQLNEEDLKYIDSFQKQNSSLTYAEITKLLMESYFIDKNVFYWKVYNAVKVKMKGKIEVENIVEKPKLRTHQKNALNTRKQLTQIYSQVLKETFKINLTEESVEQQIISNINQLDQRQGGLFWELISKQLDDKPVLRLKQYFQQQYCQIINTNHLTDDDKQYIKQFVHINKTLSVQNSLIKLKNDYFNERNINKSEIYAFVHSIHIKLNKNQ</sequence>
<proteinExistence type="predicted"/>
<evidence type="ECO:0000313" key="1">
    <source>
        <dbReference type="EMBL" id="CAI9941901.1"/>
    </source>
</evidence>
<gene>
    <name evidence="2" type="ORF">HINF_LOCUS13035</name>
    <name evidence="1" type="ORF">HINF_LOCUS29546</name>
</gene>
<reference evidence="1" key="1">
    <citation type="submission" date="2023-06" db="EMBL/GenBank/DDBJ databases">
        <authorList>
            <person name="Kurt Z."/>
        </authorList>
    </citation>
    <scope>NUCLEOTIDE SEQUENCE</scope>
</reference>
<organism evidence="1">
    <name type="scientific">Hexamita inflata</name>
    <dbReference type="NCBI Taxonomy" id="28002"/>
    <lineage>
        <taxon>Eukaryota</taxon>
        <taxon>Metamonada</taxon>
        <taxon>Diplomonadida</taxon>
        <taxon>Hexamitidae</taxon>
        <taxon>Hexamitinae</taxon>
        <taxon>Hexamita</taxon>
    </lineage>
</organism>
<protein>
    <submittedName>
        <fullName evidence="2">Hypothetical_protein</fullName>
    </submittedName>
</protein>
<dbReference type="Proteomes" id="UP001642409">
    <property type="component" value="Unassembled WGS sequence"/>
</dbReference>